<dbReference type="EMBL" id="JAATIQ010000040">
    <property type="protein sequence ID" value="KAF4395444.1"/>
    <property type="molecule type" value="Genomic_DNA"/>
</dbReference>
<gene>
    <name evidence="1" type="ORF">F8388_015199</name>
    <name evidence="2" type="ORF">G4B88_010908</name>
</gene>
<evidence type="ECO:0000313" key="1">
    <source>
        <dbReference type="EMBL" id="KAF4355445.1"/>
    </source>
</evidence>
<accession>A0A7J6EAH3</accession>
<dbReference type="Proteomes" id="UP000525078">
    <property type="component" value="Unassembled WGS sequence"/>
</dbReference>
<dbReference type="EMBL" id="JAATIP010000265">
    <property type="protein sequence ID" value="KAF4355445.1"/>
    <property type="molecule type" value="Genomic_DNA"/>
</dbReference>
<dbReference type="PANTHER" id="PTHR34780:SF2">
    <property type="entry name" value="GENOME ASSEMBLY, CHROMOSOME: A02"/>
    <property type="match status" value="1"/>
</dbReference>
<proteinExistence type="predicted"/>
<dbReference type="OrthoDB" id="1879501at2759"/>
<evidence type="ECO:0000313" key="2">
    <source>
        <dbReference type="EMBL" id="KAF4395444.1"/>
    </source>
</evidence>
<name>A0A7J6EAH3_CANSA</name>
<reference evidence="3 4" key="1">
    <citation type="journal article" date="2020" name="bioRxiv">
        <title>Sequence and annotation of 42 cannabis genomes reveals extensive copy number variation in cannabinoid synthesis and pathogen resistance genes.</title>
        <authorList>
            <person name="Mckernan K.J."/>
            <person name="Helbert Y."/>
            <person name="Kane L.T."/>
            <person name="Ebling H."/>
            <person name="Zhang L."/>
            <person name="Liu B."/>
            <person name="Eaton Z."/>
            <person name="Mclaughlin S."/>
            <person name="Kingan S."/>
            <person name="Baybayan P."/>
            <person name="Concepcion G."/>
            <person name="Jordan M."/>
            <person name="Riva A."/>
            <person name="Barbazuk W."/>
            <person name="Harkins T."/>
        </authorList>
    </citation>
    <scope>NUCLEOTIDE SEQUENCE [LARGE SCALE GENOMIC DNA]</scope>
    <source>
        <strain evidence="3 4">cv. Jamaican Lion 4</strain>
        <strain evidence="2">Father</strain>
        <strain evidence="1">Mother</strain>
        <tissue evidence="1">Leaf</tissue>
    </source>
</reference>
<comment type="caution">
    <text evidence="1">The sequence shown here is derived from an EMBL/GenBank/DDBJ whole genome shotgun (WGS) entry which is preliminary data.</text>
</comment>
<sequence length="88" mass="10376">MENHYKIATVNDFNRFDDEHEEQEEAAQIPIHSQVVKIKKEIEKIRQPSLQEPEMKRVRLLRNACTKFQRHTRSPLGLAERPISLLGN</sequence>
<keyword evidence="4" id="KW-1185">Reference proteome</keyword>
<dbReference type="AlphaFoldDB" id="A0A7J6EAH3"/>
<evidence type="ECO:0000313" key="3">
    <source>
        <dbReference type="Proteomes" id="UP000525078"/>
    </source>
</evidence>
<dbReference type="PANTHER" id="PTHR34780">
    <property type="entry name" value="OS08G0427800 PROTEIN"/>
    <property type="match status" value="1"/>
</dbReference>
<protein>
    <submittedName>
        <fullName evidence="1">Uncharacterized protein</fullName>
    </submittedName>
</protein>
<evidence type="ECO:0000313" key="4">
    <source>
        <dbReference type="Proteomes" id="UP000583929"/>
    </source>
</evidence>
<dbReference type="Proteomes" id="UP000583929">
    <property type="component" value="Unassembled WGS sequence"/>
</dbReference>
<organism evidence="1 3">
    <name type="scientific">Cannabis sativa</name>
    <name type="common">Hemp</name>
    <name type="synonym">Marijuana</name>
    <dbReference type="NCBI Taxonomy" id="3483"/>
    <lineage>
        <taxon>Eukaryota</taxon>
        <taxon>Viridiplantae</taxon>
        <taxon>Streptophyta</taxon>
        <taxon>Embryophyta</taxon>
        <taxon>Tracheophyta</taxon>
        <taxon>Spermatophyta</taxon>
        <taxon>Magnoliopsida</taxon>
        <taxon>eudicotyledons</taxon>
        <taxon>Gunneridae</taxon>
        <taxon>Pentapetalae</taxon>
        <taxon>rosids</taxon>
        <taxon>fabids</taxon>
        <taxon>Rosales</taxon>
        <taxon>Cannabaceae</taxon>
        <taxon>Cannabis</taxon>
    </lineage>
</organism>